<dbReference type="AlphaFoldDB" id="A0AAD4HB15"/>
<sequence length="123" mass="14402">MRTTRAGTISPDERKVHVTQSVSSIFQFKAIDWGMESWELHVVILPMDRPTSLLYITSMPLYQLIFQHSSDWRRRLSCAMDDVLVFELGCSEDEPRGSYDIEWWQAHKETAPGQCFTTLYEIR</sequence>
<evidence type="ECO:0000313" key="1">
    <source>
        <dbReference type="EMBL" id="KAG1886364.1"/>
    </source>
</evidence>
<dbReference type="RefSeq" id="XP_041216576.1">
    <property type="nucleotide sequence ID" value="XM_041376303.1"/>
</dbReference>
<protein>
    <submittedName>
        <fullName evidence="1">Uncharacterized protein</fullName>
    </submittedName>
</protein>
<dbReference type="Proteomes" id="UP001195769">
    <property type="component" value="Unassembled WGS sequence"/>
</dbReference>
<name>A0AAD4HB15_9AGAM</name>
<accession>A0AAD4HB15</accession>
<keyword evidence="2" id="KW-1185">Reference proteome</keyword>
<organism evidence="1 2">
    <name type="scientific">Suillus fuscotomentosus</name>
    <dbReference type="NCBI Taxonomy" id="1912939"/>
    <lineage>
        <taxon>Eukaryota</taxon>
        <taxon>Fungi</taxon>
        <taxon>Dikarya</taxon>
        <taxon>Basidiomycota</taxon>
        <taxon>Agaricomycotina</taxon>
        <taxon>Agaricomycetes</taxon>
        <taxon>Agaricomycetidae</taxon>
        <taxon>Boletales</taxon>
        <taxon>Suillineae</taxon>
        <taxon>Suillaceae</taxon>
        <taxon>Suillus</taxon>
    </lineage>
</organism>
<gene>
    <name evidence="1" type="ORF">F5891DRAFT_968617</name>
</gene>
<dbReference type="GeneID" id="64670601"/>
<comment type="caution">
    <text evidence="1">The sequence shown here is derived from an EMBL/GenBank/DDBJ whole genome shotgun (WGS) entry which is preliminary data.</text>
</comment>
<dbReference type="EMBL" id="JABBWK010000275">
    <property type="protein sequence ID" value="KAG1886364.1"/>
    <property type="molecule type" value="Genomic_DNA"/>
</dbReference>
<reference evidence="1" key="1">
    <citation type="journal article" date="2020" name="New Phytol.">
        <title>Comparative genomics reveals dynamic genome evolution in host specialist ectomycorrhizal fungi.</title>
        <authorList>
            <person name="Lofgren L.A."/>
            <person name="Nguyen N.H."/>
            <person name="Vilgalys R."/>
            <person name="Ruytinx J."/>
            <person name="Liao H.L."/>
            <person name="Branco S."/>
            <person name="Kuo A."/>
            <person name="LaButti K."/>
            <person name="Lipzen A."/>
            <person name="Andreopoulos W."/>
            <person name="Pangilinan J."/>
            <person name="Riley R."/>
            <person name="Hundley H."/>
            <person name="Na H."/>
            <person name="Barry K."/>
            <person name="Grigoriev I.V."/>
            <person name="Stajich J.E."/>
            <person name="Kennedy P.G."/>
        </authorList>
    </citation>
    <scope>NUCLEOTIDE SEQUENCE</scope>
    <source>
        <strain evidence="1">FC203</strain>
    </source>
</reference>
<evidence type="ECO:0000313" key="2">
    <source>
        <dbReference type="Proteomes" id="UP001195769"/>
    </source>
</evidence>
<proteinExistence type="predicted"/>